<name>A0A6J4TTL1_9SPHN</name>
<organism evidence="2">
    <name type="scientific">uncultured Sphingomonadaceae bacterium</name>
    <dbReference type="NCBI Taxonomy" id="169976"/>
    <lineage>
        <taxon>Bacteria</taxon>
        <taxon>Pseudomonadati</taxon>
        <taxon>Pseudomonadota</taxon>
        <taxon>Alphaproteobacteria</taxon>
        <taxon>Sphingomonadales</taxon>
        <taxon>Sphingomonadaceae</taxon>
        <taxon>environmental samples</taxon>
    </lineage>
</organism>
<reference evidence="2" key="1">
    <citation type="submission" date="2020-02" db="EMBL/GenBank/DDBJ databases">
        <authorList>
            <person name="Meier V. D."/>
        </authorList>
    </citation>
    <scope>NUCLEOTIDE SEQUENCE</scope>
    <source>
        <strain evidence="2">AVDCRST_MAG91</strain>
    </source>
</reference>
<gene>
    <name evidence="2" type="ORF">AVDCRST_MAG91-3041</name>
</gene>
<evidence type="ECO:0000256" key="1">
    <source>
        <dbReference type="SAM" id="MobiDB-lite"/>
    </source>
</evidence>
<feature type="non-terminal residue" evidence="2">
    <location>
        <position position="274"/>
    </location>
</feature>
<proteinExistence type="predicted"/>
<feature type="region of interest" description="Disordered" evidence="1">
    <location>
        <begin position="250"/>
        <end position="274"/>
    </location>
</feature>
<feature type="compositionally biased region" description="Polar residues" evidence="1">
    <location>
        <begin position="258"/>
        <end position="274"/>
    </location>
</feature>
<evidence type="ECO:0000313" key="2">
    <source>
        <dbReference type="EMBL" id="CAA9531921.1"/>
    </source>
</evidence>
<feature type="non-terminal residue" evidence="2">
    <location>
        <position position="1"/>
    </location>
</feature>
<accession>A0A6J4TTL1</accession>
<dbReference type="EMBL" id="CADCVX010000529">
    <property type="protein sequence ID" value="CAA9531921.1"/>
    <property type="molecule type" value="Genomic_DNA"/>
</dbReference>
<sequence>GGCRICSCTVFRRCAACPACGLELPRPAFQFLVGFRLRHNELRRGRRGHPLGPAAVCKGQRRAAGMALRPHYRFFARASAPRAQPLVALCGGRRCNGEQVPDPVQRQAHLQSRQFRGGGGGAAVRPHVDYAGPMGTGQLDRWSHHRLRSARAELRPPPRHRRCVSRHLCPVPVRPCSVSGRSGRDPAPPAPVRRIADLHRLHDHRSALDPGPSRRAHSPGRVCRSAGAAAVDPLPTGRLALVRARFAGAAHPGHRPRPSSQTLPVASQNGVFCM</sequence>
<dbReference type="AlphaFoldDB" id="A0A6J4TTL1"/>
<protein>
    <submittedName>
        <fullName evidence="2">Uncharacterized protein</fullName>
    </submittedName>
</protein>